<reference evidence="1" key="1">
    <citation type="submission" date="2015-07" db="EMBL/GenBank/DDBJ databases">
        <title>MeaNS - Measles Nucleotide Surveillance Program.</title>
        <authorList>
            <person name="Tran T."/>
            <person name="Druce J."/>
        </authorList>
    </citation>
    <scope>NUCLEOTIDE SEQUENCE</scope>
    <source>
        <strain evidence="1">UCB-OBI-ISO-001</strain>
        <tissue evidence="1">Gonad</tissue>
    </source>
</reference>
<evidence type="ECO:0000313" key="1">
    <source>
        <dbReference type="EMBL" id="KOF92158.1"/>
    </source>
</evidence>
<protein>
    <submittedName>
        <fullName evidence="1">Uncharacterized protein</fullName>
    </submittedName>
</protein>
<organism evidence="1">
    <name type="scientific">Octopus bimaculoides</name>
    <name type="common">California two-spotted octopus</name>
    <dbReference type="NCBI Taxonomy" id="37653"/>
    <lineage>
        <taxon>Eukaryota</taxon>
        <taxon>Metazoa</taxon>
        <taxon>Spiralia</taxon>
        <taxon>Lophotrochozoa</taxon>
        <taxon>Mollusca</taxon>
        <taxon>Cephalopoda</taxon>
        <taxon>Coleoidea</taxon>
        <taxon>Octopodiformes</taxon>
        <taxon>Octopoda</taxon>
        <taxon>Incirrata</taxon>
        <taxon>Octopodidae</taxon>
        <taxon>Octopus</taxon>
    </lineage>
</organism>
<proteinExistence type="predicted"/>
<dbReference type="EMBL" id="KQ417380">
    <property type="protein sequence ID" value="KOF92158.1"/>
    <property type="molecule type" value="Genomic_DNA"/>
</dbReference>
<name>A0A0L8HSD1_OCTBM</name>
<gene>
    <name evidence="1" type="ORF">OCBIM_22007115mg</name>
</gene>
<accession>A0A0L8HSD1</accession>
<dbReference type="AlphaFoldDB" id="A0A0L8HSD1"/>
<sequence length="106" mass="11636">MPSINVGIFLFPSKHCYHWSCLPPATVSLLTTPSISDDTLFYHWPHPSLSTPSSLTMASNHTLPQLSIHTLPLVITFCIITDHTLLHPRTSPSMPSSTLSLLTSSL</sequence>